<dbReference type="EMBL" id="CP007509">
    <property type="protein sequence ID" value="AHY44772.1"/>
    <property type="molecule type" value="Genomic_DNA"/>
</dbReference>
<dbReference type="AlphaFoldDB" id="A0A023WX21"/>
<dbReference type="InterPro" id="IPR021727">
    <property type="entry name" value="DUF3299"/>
</dbReference>
<name>A0A023WX21_STUST</name>
<dbReference type="PATRIC" id="fig|316.97.peg.4156"/>
<dbReference type="Pfam" id="PF11736">
    <property type="entry name" value="DUF3299"/>
    <property type="match status" value="1"/>
</dbReference>
<evidence type="ECO:0008006" key="4">
    <source>
        <dbReference type="Google" id="ProtNLM"/>
    </source>
</evidence>
<sequence>MRKSLLSLFCCLAFASTVHAAPAELDWLELMPPEDRQALEEMPEIGHATPEDLGFSDQGGLKQEAGLPAVMYSAKTVAELNGREIRLGGYPVPLESDERGRSTEFFLVPYPGACIHVPPPPPNQIVLVRYPKGIALEDIYAPLWVDGRLQIEPVSNDLADAAYALEAAAVELVDESDF</sequence>
<protein>
    <recommendedName>
        <fullName evidence="4">DUF3299 domain-containing protein</fullName>
    </recommendedName>
</protein>
<keyword evidence="1" id="KW-0732">Signal</keyword>
<gene>
    <name evidence="2" type="ORF">UIB01_20770</name>
</gene>
<dbReference type="KEGG" id="pstu:UIB01_20770"/>
<feature type="chain" id="PRO_5001527320" description="DUF3299 domain-containing protein" evidence="1">
    <location>
        <begin position="21"/>
        <end position="178"/>
    </location>
</feature>
<dbReference type="Gene3D" id="2.40.50.870">
    <property type="entry name" value="Protein of unknown function (DUF3299)"/>
    <property type="match status" value="1"/>
</dbReference>
<evidence type="ECO:0000313" key="2">
    <source>
        <dbReference type="EMBL" id="AHY44772.1"/>
    </source>
</evidence>
<dbReference type="OrthoDB" id="9784998at2"/>
<evidence type="ECO:0000256" key="1">
    <source>
        <dbReference type="SAM" id="SignalP"/>
    </source>
</evidence>
<organism evidence="2 3">
    <name type="scientific">Stutzerimonas stutzeri</name>
    <name type="common">Pseudomonas stutzeri</name>
    <dbReference type="NCBI Taxonomy" id="316"/>
    <lineage>
        <taxon>Bacteria</taxon>
        <taxon>Pseudomonadati</taxon>
        <taxon>Pseudomonadota</taxon>
        <taxon>Gammaproteobacteria</taxon>
        <taxon>Pseudomonadales</taxon>
        <taxon>Pseudomonadaceae</taxon>
        <taxon>Stutzerimonas</taxon>
    </lineage>
</organism>
<reference evidence="2 3" key="1">
    <citation type="submission" date="2014-03" db="EMBL/GenBank/DDBJ databases">
        <title>Complete genome sequence of Pseudomonas stutzeri 19SMN4.</title>
        <authorList>
            <person name="Brunet-Galmes I."/>
            <person name="Nogales B."/>
            <person name="Busquets A."/>
            <person name="Pena A."/>
            <person name="Gomila M."/>
            <person name="Garcia-Valdes E."/>
            <person name="Lalucat J."/>
            <person name="Bennasar A."/>
            <person name="Bosch R."/>
        </authorList>
    </citation>
    <scope>NUCLEOTIDE SEQUENCE [LARGE SCALE GENOMIC DNA]</scope>
    <source>
        <strain evidence="2 3">19SMN4</strain>
    </source>
</reference>
<feature type="signal peptide" evidence="1">
    <location>
        <begin position="1"/>
        <end position="20"/>
    </location>
</feature>
<proteinExistence type="predicted"/>
<dbReference type="Proteomes" id="UP000025238">
    <property type="component" value="Chromosome"/>
</dbReference>
<accession>A0A023WX21</accession>
<evidence type="ECO:0000313" key="3">
    <source>
        <dbReference type="Proteomes" id="UP000025238"/>
    </source>
</evidence>